<dbReference type="Gene3D" id="3.30.379.10">
    <property type="entry name" value="Chitobiase/beta-hexosaminidase domain 2-like"/>
    <property type="match status" value="2"/>
</dbReference>
<feature type="region of interest" description="Disordered" evidence="9">
    <location>
        <begin position="1748"/>
        <end position="1768"/>
    </location>
</feature>
<dbReference type="Pfam" id="PF00728">
    <property type="entry name" value="Glyco_hydro_20"/>
    <property type="match status" value="2"/>
</dbReference>
<dbReference type="InterPro" id="IPR012291">
    <property type="entry name" value="CBM2_carb-bd_dom_sf"/>
</dbReference>
<proteinExistence type="inferred from homology"/>
<evidence type="ECO:0000313" key="13">
    <source>
        <dbReference type="EMBL" id="KNC87349.1"/>
    </source>
</evidence>
<dbReference type="InterPro" id="IPR029018">
    <property type="entry name" value="Hex-like_dom2"/>
</dbReference>
<evidence type="ECO:0000256" key="4">
    <source>
        <dbReference type="ARBA" id="ARBA00022801"/>
    </source>
</evidence>
<dbReference type="GO" id="GO:0005975">
    <property type="term" value="P:carbohydrate metabolic process"/>
    <property type="evidence" value="ECO:0007669"/>
    <property type="project" value="InterPro"/>
</dbReference>
<dbReference type="Gene3D" id="3.20.20.80">
    <property type="entry name" value="Glycosidases"/>
    <property type="match status" value="2"/>
</dbReference>
<dbReference type="InterPro" id="IPR015883">
    <property type="entry name" value="Glyco_hydro_20_cat"/>
</dbReference>
<evidence type="ECO:0000256" key="1">
    <source>
        <dbReference type="ARBA" id="ARBA00001231"/>
    </source>
</evidence>
<dbReference type="InterPro" id="IPR014756">
    <property type="entry name" value="Ig_E-set"/>
</dbReference>
<evidence type="ECO:0000256" key="9">
    <source>
        <dbReference type="SAM" id="MobiDB-lite"/>
    </source>
</evidence>
<organism evidence="13 14">
    <name type="scientific">Sphaeroforma arctica JP610</name>
    <dbReference type="NCBI Taxonomy" id="667725"/>
    <lineage>
        <taxon>Eukaryota</taxon>
        <taxon>Ichthyosporea</taxon>
        <taxon>Ichthyophonida</taxon>
        <taxon>Sphaeroforma</taxon>
    </lineage>
</organism>
<evidence type="ECO:0000259" key="12">
    <source>
        <dbReference type="SMART" id="SM01081"/>
    </source>
</evidence>
<feature type="domain" description="Chitobiase/beta-hexosaminidases N-terminal" evidence="12">
    <location>
        <begin position="884"/>
        <end position="1044"/>
    </location>
</feature>
<feature type="active site" description="Proton donor" evidence="8">
    <location>
        <position position="512"/>
    </location>
</feature>
<dbReference type="RefSeq" id="XP_014161251.1">
    <property type="nucleotide sequence ID" value="XM_014305776.1"/>
</dbReference>
<dbReference type="eggNOG" id="KOG2499">
    <property type="taxonomic scope" value="Eukaryota"/>
</dbReference>
<evidence type="ECO:0000313" key="14">
    <source>
        <dbReference type="Proteomes" id="UP000054560"/>
    </source>
</evidence>
<feature type="domain" description="Chitobiase/beta-hexosaminidases N-terminal" evidence="12">
    <location>
        <begin position="28"/>
        <end position="182"/>
    </location>
</feature>
<feature type="transmembrane region" description="Helical" evidence="10">
    <location>
        <begin position="1777"/>
        <end position="1800"/>
    </location>
</feature>
<keyword evidence="5" id="KW-0326">Glycosidase</keyword>
<dbReference type="SUPFAM" id="SSF81296">
    <property type="entry name" value="E set domains"/>
    <property type="match status" value="2"/>
</dbReference>
<dbReference type="Pfam" id="PF03174">
    <property type="entry name" value="CHB_HEX_C"/>
    <property type="match status" value="1"/>
</dbReference>
<dbReference type="Gene3D" id="2.60.40.10">
    <property type="entry name" value="Immunoglobulins"/>
    <property type="match status" value="1"/>
</dbReference>
<name>A0A0L0GEN3_9EUKA</name>
<dbReference type="InterPro" id="IPR017853">
    <property type="entry name" value="GH"/>
</dbReference>
<dbReference type="GO" id="GO:0004563">
    <property type="term" value="F:beta-N-acetylhexosaminidase activity"/>
    <property type="evidence" value="ECO:0007669"/>
    <property type="project" value="UniProtKB-EC"/>
</dbReference>
<comment type="catalytic activity">
    <reaction evidence="1">
        <text>Hydrolysis of terminal non-reducing N-acetyl-D-hexosamine residues in N-acetyl-beta-D-hexosaminides.</text>
        <dbReference type="EC" id="3.2.1.52"/>
    </reaction>
</comment>
<dbReference type="EC" id="3.2.1.52" evidence="3"/>
<dbReference type="InterPro" id="IPR004867">
    <property type="entry name" value="CHB_C_dom"/>
</dbReference>
<dbReference type="GO" id="GO:0030203">
    <property type="term" value="P:glycosaminoglycan metabolic process"/>
    <property type="evidence" value="ECO:0007669"/>
    <property type="project" value="TreeGrafter"/>
</dbReference>
<dbReference type="Proteomes" id="UP000054560">
    <property type="component" value="Unassembled WGS sequence"/>
</dbReference>
<dbReference type="InterPro" id="IPR025705">
    <property type="entry name" value="Beta_hexosaminidase_sua/sub"/>
</dbReference>
<dbReference type="GO" id="GO:0016020">
    <property type="term" value="C:membrane"/>
    <property type="evidence" value="ECO:0007669"/>
    <property type="project" value="TreeGrafter"/>
</dbReference>
<dbReference type="Pfam" id="PF03173">
    <property type="entry name" value="CHB_HEX"/>
    <property type="match status" value="2"/>
</dbReference>
<dbReference type="InterPro" id="IPR004866">
    <property type="entry name" value="CHB/HEX_N_dom"/>
</dbReference>
<dbReference type="GeneID" id="25901043"/>
<feature type="signal peptide" evidence="11">
    <location>
        <begin position="1"/>
        <end position="20"/>
    </location>
</feature>
<evidence type="ECO:0000256" key="7">
    <source>
        <dbReference type="ARBA" id="ARBA00033000"/>
    </source>
</evidence>
<keyword evidence="10" id="KW-0812">Transmembrane</keyword>
<comment type="similarity">
    <text evidence="2">Belongs to the glycosyl hydrolase 20 family.</text>
</comment>
<evidence type="ECO:0000256" key="3">
    <source>
        <dbReference type="ARBA" id="ARBA00012663"/>
    </source>
</evidence>
<sequence length="1814" mass="200003">MLSSQVVAAAALVLLPTTYAISAAELAQNLKIEFQVHDNFVQECNNADWMFCFSASTFIEYTGETDVLEKDWEIRFSSIRMLMENLDSEFNVTHTTGDNHIITPTDAFTGFKAGEARRELKQKWEYWMLFQTDVIPRWFVVDAGGNTAVIPNTDTEVIKAYSVPLGDVANTGDELVKDTEAMRFITNNELNVTTQENRLRVIPKPLSTVAGVGNVDISAGINLDDATLSTDMQAAITQHLANVGVMRNATGHTITVTINGTGLAPEAAKAEGYQLTLANAGSTIQGFDEVGAFYGVMTVVGLVHVGEHTIPEAAIFDAPRYPTRGAFVDVGRNFHKKDSILRLLSNMAAYKLNHFHFHLSDDEGFRLEIPGLPELTNIGSKRCHDPTEKKCLSPQLGAGPDESATPEFFTKAEFIEILQYANARGIEVIPEFDMPGHSRAAVVSMTDNAEYKLDDPEDTTFIRTVQFYGRESCLNPCVPGSAKWVKKIISELGAMYTEAGLTMDSWHYGGDEVTNVYTHAGYDQVEDESIKDLPFSKSPACQAWIEERGIDFEDITHTWGVEVSGFLNETGTVKNVYAWNDGFKDSNHSEFKTDRTTVNIWDTVFWGADANVLTFNDLGHEVVLSCPDFLYFDFPYERNPDERGYYWGARSTNMRKVFGFAPDNMPQTAEYTEQRSGTPYEVTSSARKPVVQGIQAQVWSEVVRDDDTLEHMMFPRLLAVAERAWHKAAWELEYVPMQTYGNGTSFVDTAALDADIDEFMGVFGMREADKLTAIGSNMRVSPPGIDYTGGILTANHDTPGAKIEADTGYGFGVYKGPMGIVDASKVQVRAVHGGVASRAVTILTENCACASGTVCVLNSTSFENQFICQAPADSTTTLVDDLAKNLVITHSVISNWDYTCKEADGGFCALAQLDFVYHGDASYTDSAAFKIHFSTPRMLKESNSTEFAINHVTGDNHEIVPMANFTGFNGPYSTISMQVKWEYWLLFQTDFFPRFYVEDMVTNATKAIANTDTEQVLRYSTTIGDTVDGEGYPGTSLTKMTPKNRFDYNKNLSAITADDVTARIVPQPLKTTVGSGTADISKGMNIDDSVLTPEVQAAVTTLMLRAGLARSTEGHKVTLAIAPTTPVARRQAVNESEEAYTLSVASDGSVVTAGNPKGLFYGIVSILSLVDTKKTTIPEVEIEDTPRLPIRGAFADVARNFHSKESILRLLDNMASYKLNHFHFHLSDDEGFRLEIPGLPELTTIGSKRCHDNTETKCLKPMLGYGPEEHADEEYFSVEDFKEILTYATARNIEVVPEFDMPGHSRAAVISMRSRTDDTYRLDDPEDTTFIQTVQFYHKESCLNPCVPGAQAWIKKIITEVKAMYTAVGVPLRKWHYGGDEVVNVYTHGGYDDAGFPPEMRQQPFEGSPACQAYIAANNITFEEITHTWGVEVSEFLAEAGVEEMLAWNDGLKGSQHAEFGTERTTVNLWDPIFWGADGSIQTFNDLGHDVILSCPDFLYFDFPQEKNINERGYYWASHTTSLRKVFTFAPENLPQCAEYTEDRDGSAYTITSGPTDSSKVLGLQGHVWSEVVRTDDQFEYQMFPRLIAVAERGWHKAAWELDYEANKTFAGDNTTFVDTEAMDKDFAGFFEVVGTRELAKVEKVGTQFRVPPPGVNVAGKSFEANTETPGSSIEYDITGNGDFVPYTGPVAVTDASEIAVRTVIGGLTSRVEKVQLGGCNCADGPNFCQLSGDSYVSEFTCTSDSATLDTTKPDASESGAATGSDTDTDTDTDLTWMYVCFGILGAGCVFLLYTSFVAVTKGDKDAESQVSLR</sequence>
<dbReference type="STRING" id="667725.A0A0L0GEN3"/>
<reference evidence="13 14" key="1">
    <citation type="submission" date="2011-02" db="EMBL/GenBank/DDBJ databases">
        <title>The Genome Sequence of Sphaeroforma arctica JP610.</title>
        <authorList>
            <consortium name="The Broad Institute Genome Sequencing Platform"/>
            <person name="Russ C."/>
            <person name="Cuomo C."/>
            <person name="Young S.K."/>
            <person name="Zeng Q."/>
            <person name="Gargeya S."/>
            <person name="Alvarado L."/>
            <person name="Berlin A."/>
            <person name="Chapman S.B."/>
            <person name="Chen Z."/>
            <person name="Freedman E."/>
            <person name="Gellesch M."/>
            <person name="Goldberg J."/>
            <person name="Griggs A."/>
            <person name="Gujja S."/>
            <person name="Heilman E."/>
            <person name="Heiman D."/>
            <person name="Howarth C."/>
            <person name="Mehta T."/>
            <person name="Neiman D."/>
            <person name="Pearson M."/>
            <person name="Roberts A."/>
            <person name="Saif S."/>
            <person name="Shea T."/>
            <person name="Shenoy N."/>
            <person name="Sisk P."/>
            <person name="Stolte C."/>
            <person name="Sykes S."/>
            <person name="White J."/>
            <person name="Yandava C."/>
            <person name="Burger G."/>
            <person name="Gray M.W."/>
            <person name="Holland P.W.H."/>
            <person name="King N."/>
            <person name="Lang F.B.F."/>
            <person name="Roger A.J."/>
            <person name="Ruiz-Trillo I."/>
            <person name="Haas B."/>
            <person name="Nusbaum C."/>
            <person name="Birren B."/>
        </authorList>
    </citation>
    <scope>NUCLEOTIDE SEQUENCE [LARGE SCALE GENOMIC DNA]</scope>
    <source>
        <strain evidence="13 14">JP610</strain>
    </source>
</reference>
<dbReference type="SMART" id="SM01081">
    <property type="entry name" value="CHB_HEX"/>
    <property type="match status" value="2"/>
</dbReference>
<keyword evidence="10" id="KW-1133">Transmembrane helix</keyword>
<protein>
    <recommendedName>
        <fullName evidence="3">beta-N-acetylhexosaminidase</fullName>
        <ecNumber evidence="3">3.2.1.52</ecNumber>
    </recommendedName>
    <alternativeName>
        <fullName evidence="6">Beta-N-acetylhexosaminidase</fullName>
    </alternativeName>
    <alternativeName>
        <fullName evidence="7">N-acetyl-beta-glucosaminidase</fullName>
    </alternativeName>
</protein>
<feature type="chain" id="PRO_5005539424" description="beta-N-acetylhexosaminidase" evidence="11">
    <location>
        <begin position="21"/>
        <end position="1814"/>
    </location>
</feature>
<accession>A0A0L0GEN3</accession>
<dbReference type="Pfam" id="PF02838">
    <property type="entry name" value="Glyco_hydro_20b"/>
    <property type="match status" value="2"/>
</dbReference>
<evidence type="ECO:0000256" key="11">
    <source>
        <dbReference type="SAM" id="SignalP"/>
    </source>
</evidence>
<gene>
    <name evidence="13" type="ORF">SARC_00539</name>
</gene>
<evidence type="ECO:0000256" key="5">
    <source>
        <dbReference type="ARBA" id="ARBA00023295"/>
    </source>
</evidence>
<keyword evidence="4" id="KW-0378">Hydrolase</keyword>
<dbReference type="PRINTS" id="PR00738">
    <property type="entry name" value="GLHYDRLASE20"/>
</dbReference>
<evidence type="ECO:0000256" key="6">
    <source>
        <dbReference type="ARBA" id="ARBA00030512"/>
    </source>
</evidence>
<dbReference type="InterPro" id="IPR008965">
    <property type="entry name" value="CBM2/CBM3_carb-bd_dom_sf"/>
</dbReference>
<evidence type="ECO:0000256" key="8">
    <source>
        <dbReference type="PIRSR" id="PIRSR625705-1"/>
    </source>
</evidence>
<keyword evidence="11" id="KW-0732">Signal</keyword>
<dbReference type="InterPro" id="IPR013783">
    <property type="entry name" value="Ig-like_fold"/>
</dbReference>
<dbReference type="GO" id="GO:0030247">
    <property type="term" value="F:polysaccharide binding"/>
    <property type="evidence" value="ECO:0007669"/>
    <property type="project" value="InterPro"/>
</dbReference>
<dbReference type="PANTHER" id="PTHR22600">
    <property type="entry name" value="BETA-HEXOSAMINIDASE"/>
    <property type="match status" value="1"/>
</dbReference>
<dbReference type="SUPFAM" id="SSF51445">
    <property type="entry name" value="(Trans)glycosidases"/>
    <property type="match status" value="2"/>
</dbReference>
<keyword evidence="10" id="KW-0472">Membrane</keyword>
<evidence type="ECO:0000256" key="10">
    <source>
        <dbReference type="SAM" id="Phobius"/>
    </source>
</evidence>
<dbReference type="SUPFAM" id="SSF55545">
    <property type="entry name" value="beta-N-acetylhexosaminidase-like domain"/>
    <property type="match status" value="2"/>
</dbReference>
<keyword evidence="14" id="KW-1185">Reference proteome</keyword>
<evidence type="ECO:0000256" key="2">
    <source>
        <dbReference type="ARBA" id="ARBA00006285"/>
    </source>
</evidence>
<dbReference type="OrthoDB" id="428480at2759"/>
<dbReference type="InterPro" id="IPR015882">
    <property type="entry name" value="HEX_bac_N"/>
</dbReference>
<dbReference type="EMBL" id="KQ241613">
    <property type="protein sequence ID" value="KNC87349.1"/>
    <property type="molecule type" value="Genomic_DNA"/>
</dbReference>
<dbReference type="PANTHER" id="PTHR22600:SF57">
    <property type="entry name" value="BETA-N-ACETYLHEXOSAMINIDASE"/>
    <property type="match status" value="1"/>
</dbReference>
<dbReference type="SUPFAM" id="SSF49384">
    <property type="entry name" value="Carbohydrate-binding domain"/>
    <property type="match status" value="2"/>
</dbReference>
<dbReference type="Gene3D" id="2.60.40.290">
    <property type="match status" value="2"/>
</dbReference>